<evidence type="ECO:0008006" key="15">
    <source>
        <dbReference type="Google" id="ProtNLM"/>
    </source>
</evidence>
<dbReference type="PANTHER" id="PTHR12415">
    <property type="entry name" value="TYROSYL-DNA PHOSPHODIESTERASE 1"/>
    <property type="match status" value="1"/>
</dbReference>
<dbReference type="CDD" id="cd09123">
    <property type="entry name" value="PLDc_Tdp1_2"/>
    <property type="match status" value="1"/>
</dbReference>
<dbReference type="Gene3D" id="3.30.870.10">
    <property type="entry name" value="Endonuclease Chain A"/>
    <property type="match status" value="2"/>
</dbReference>
<keyword evidence="3" id="KW-0540">Nuclease</keyword>
<dbReference type="InterPro" id="IPR010347">
    <property type="entry name" value="Tdp1"/>
</dbReference>
<evidence type="ECO:0000256" key="4">
    <source>
        <dbReference type="ARBA" id="ARBA00022763"/>
    </source>
</evidence>
<evidence type="ECO:0000256" key="3">
    <source>
        <dbReference type="ARBA" id="ARBA00022722"/>
    </source>
</evidence>
<dbReference type="Proteomes" id="UP001209570">
    <property type="component" value="Unassembled WGS sequence"/>
</dbReference>
<evidence type="ECO:0000313" key="13">
    <source>
        <dbReference type="EMBL" id="KAJ0404004.1"/>
    </source>
</evidence>
<feature type="active site" description="Nucleophile" evidence="9">
    <location>
        <position position="121"/>
    </location>
</feature>
<dbReference type="CDD" id="cd09122">
    <property type="entry name" value="PLDc_Tdp1_1"/>
    <property type="match status" value="1"/>
</dbReference>
<dbReference type="Pfam" id="PF06087">
    <property type="entry name" value="Tyr-DNA_phospho"/>
    <property type="match status" value="2"/>
</dbReference>
<keyword evidence="14" id="KW-1185">Reference proteome</keyword>
<gene>
    <name evidence="13" type="ORF">P43SY_001398</name>
</gene>
<evidence type="ECO:0000313" key="14">
    <source>
        <dbReference type="Proteomes" id="UP001209570"/>
    </source>
</evidence>
<keyword evidence="4" id="KW-0227">DNA damage</keyword>
<accession>A0AAD5LNE9</accession>
<keyword evidence="5" id="KW-0378">Hydrolase</keyword>
<name>A0AAD5LNE9_PYTIN</name>
<comment type="caution">
    <text evidence="13">The sequence shown here is derived from an EMBL/GenBank/DDBJ whole genome shotgun (WGS) entry which is preliminary data.</text>
</comment>
<evidence type="ECO:0000256" key="2">
    <source>
        <dbReference type="ARBA" id="ARBA00010205"/>
    </source>
</evidence>
<reference evidence="13" key="1">
    <citation type="submission" date="2021-12" db="EMBL/GenBank/DDBJ databases">
        <title>Prjna785345.</title>
        <authorList>
            <person name="Rujirawat T."/>
            <person name="Krajaejun T."/>
        </authorList>
    </citation>
    <scope>NUCLEOTIDE SEQUENCE</scope>
    <source>
        <strain evidence="13">Pi057C3</strain>
    </source>
</reference>
<dbReference type="GO" id="GO:0004527">
    <property type="term" value="F:exonuclease activity"/>
    <property type="evidence" value="ECO:0007669"/>
    <property type="project" value="UniProtKB-KW"/>
</dbReference>
<dbReference type="GO" id="GO:0005634">
    <property type="term" value="C:nucleus"/>
    <property type="evidence" value="ECO:0007669"/>
    <property type="project" value="UniProtKB-SubCell"/>
</dbReference>
<dbReference type="SUPFAM" id="SSF56024">
    <property type="entry name" value="Phospholipase D/nuclease"/>
    <property type="match status" value="2"/>
</dbReference>
<evidence type="ECO:0000256" key="6">
    <source>
        <dbReference type="ARBA" id="ARBA00022839"/>
    </source>
</evidence>
<feature type="compositionally biased region" description="Low complexity" evidence="12">
    <location>
        <begin position="393"/>
        <end position="405"/>
    </location>
</feature>
<dbReference type="EMBL" id="JAKCXM010000071">
    <property type="protein sequence ID" value="KAJ0404004.1"/>
    <property type="molecule type" value="Genomic_DNA"/>
</dbReference>
<feature type="binding site" evidence="10">
    <location>
        <position position="123"/>
    </location>
    <ligand>
        <name>substrate</name>
    </ligand>
</feature>
<evidence type="ECO:0000256" key="7">
    <source>
        <dbReference type="ARBA" id="ARBA00023204"/>
    </source>
</evidence>
<dbReference type="PANTHER" id="PTHR12415:SF0">
    <property type="entry name" value="TYROSYL-DNA PHOSPHODIESTERASE 1"/>
    <property type="match status" value="1"/>
</dbReference>
<organism evidence="13 14">
    <name type="scientific">Pythium insidiosum</name>
    <name type="common">Pythiosis disease agent</name>
    <dbReference type="NCBI Taxonomy" id="114742"/>
    <lineage>
        <taxon>Eukaryota</taxon>
        <taxon>Sar</taxon>
        <taxon>Stramenopiles</taxon>
        <taxon>Oomycota</taxon>
        <taxon>Peronosporomycetes</taxon>
        <taxon>Pythiales</taxon>
        <taxon>Pythiaceae</taxon>
        <taxon>Pythium</taxon>
    </lineage>
</organism>
<evidence type="ECO:0000256" key="11">
    <source>
        <dbReference type="PIRSR" id="PIRSR610347-3"/>
    </source>
</evidence>
<dbReference type="GO" id="GO:0003697">
    <property type="term" value="F:single-stranded DNA binding"/>
    <property type="evidence" value="ECO:0007669"/>
    <property type="project" value="TreeGrafter"/>
</dbReference>
<keyword evidence="6" id="KW-0269">Exonuclease</keyword>
<comment type="subcellular location">
    <subcellularLocation>
        <location evidence="1">Nucleus</location>
    </subcellularLocation>
</comment>
<dbReference type="GO" id="GO:0006281">
    <property type="term" value="P:DNA repair"/>
    <property type="evidence" value="ECO:0007669"/>
    <property type="project" value="UniProtKB-KW"/>
</dbReference>
<dbReference type="GO" id="GO:0003690">
    <property type="term" value="F:double-stranded DNA binding"/>
    <property type="evidence" value="ECO:0007669"/>
    <property type="project" value="TreeGrafter"/>
</dbReference>
<feature type="active site" description="Proton donor/acceptor" evidence="9">
    <location>
        <position position="322"/>
    </location>
</feature>
<sequence>MDEPPTKRQRTTATEVPPAHVDDALPQLGFQLTRLKDAPAAHNTYAVGLADLLGGDFRRVLLTNYMYDLAWLFSECPRLADVPVVLVHGERDRDAMQRECRGFTNVTAVAPRLPIAYGTHHTKMMVVLYATKVRVAIFTANFIPIDWNNKTQGVWFQDFELATIGEDEDDDGQGDARCTSSIVNFKRDLVDYLSTLGAPVVAFCKELDRFDFSTATVALVPSVPGYHTGAAKDKYGHLRVRRLGSLDEKWLFGEFAESLMPRPNPSSATMPIKSLHIRNSIEGWNAGRAVPCPLKNMKPFLHKYLRKWTPPAVLHRQNAMPHIKTYARFDPSQTGAVDWALLSSSNLSKAAWGALQKNGSQLMIRSYELGVLFLPQLCPDSPTQYRIVGSADNTPPASSSTNPSSCQQTVHLPLPYGFPIKTYDPTRDEPWVWDLVREDPDVYGHCYIPR</sequence>
<dbReference type="GO" id="GO:0017005">
    <property type="term" value="F:3'-tyrosyl-DNA phosphodiesterase activity"/>
    <property type="evidence" value="ECO:0007669"/>
    <property type="project" value="TreeGrafter"/>
</dbReference>
<dbReference type="AlphaFoldDB" id="A0AAD5LNE9"/>
<feature type="region of interest" description="Disordered" evidence="12">
    <location>
        <begin position="388"/>
        <end position="408"/>
    </location>
</feature>
<feature type="binding site" evidence="10">
    <location>
        <position position="324"/>
    </location>
    <ligand>
        <name>substrate</name>
    </ligand>
</feature>
<keyword evidence="7" id="KW-0234">DNA repair</keyword>
<feature type="site" description="Interaction with DNA" evidence="11">
    <location>
        <position position="348"/>
    </location>
</feature>
<evidence type="ECO:0000256" key="9">
    <source>
        <dbReference type="PIRSR" id="PIRSR610347-1"/>
    </source>
</evidence>
<comment type="similarity">
    <text evidence="2">Belongs to the tyrosyl-DNA phosphodiesterase family.</text>
</comment>
<evidence type="ECO:0000256" key="1">
    <source>
        <dbReference type="ARBA" id="ARBA00004123"/>
    </source>
</evidence>
<evidence type="ECO:0000256" key="8">
    <source>
        <dbReference type="ARBA" id="ARBA00023242"/>
    </source>
</evidence>
<protein>
    <recommendedName>
        <fullName evidence="15">Tyrosyl-DNA phosphodiesterase</fullName>
    </recommendedName>
</protein>
<keyword evidence="8" id="KW-0539">Nucleus</keyword>
<evidence type="ECO:0000256" key="5">
    <source>
        <dbReference type="ARBA" id="ARBA00022801"/>
    </source>
</evidence>
<evidence type="ECO:0000256" key="12">
    <source>
        <dbReference type="SAM" id="MobiDB-lite"/>
    </source>
</evidence>
<evidence type="ECO:0000256" key="10">
    <source>
        <dbReference type="PIRSR" id="PIRSR610347-2"/>
    </source>
</evidence>
<proteinExistence type="inferred from homology"/>